<organism evidence="1 2">
    <name type="scientific">Triticum urartu</name>
    <name type="common">Red wild einkorn</name>
    <name type="synonym">Crithodium urartu</name>
    <dbReference type="NCBI Taxonomy" id="4572"/>
    <lineage>
        <taxon>Eukaryota</taxon>
        <taxon>Viridiplantae</taxon>
        <taxon>Streptophyta</taxon>
        <taxon>Embryophyta</taxon>
        <taxon>Tracheophyta</taxon>
        <taxon>Spermatophyta</taxon>
        <taxon>Magnoliopsida</taxon>
        <taxon>Liliopsida</taxon>
        <taxon>Poales</taxon>
        <taxon>Poaceae</taxon>
        <taxon>BOP clade</taxon>
        <taxon>Pooideae</taxon>
        <taxon>Triticodae</taxon>
        <taxon>Triticeae</taxon>
        <taxon>Triticinae</taxon>
        <taxon>Triticum</taxon>
    </lineage>
</organism>
<dbReference type="AlphaFoldDB" id="A0A8R7K1W6"/>
<sequence length="37" mass="3938">MLSPDGKREHGEEEAELSGACTKVPVQFLDTCSVCNG</sequence>
<evidence type="ECO:0000313" key="2">
    <source>
        <dbReference type="Proteomes" id="UP000015106"/>
    </source>
</evidence>
<dbReference type="Proteomes" id="UP000015106">
    <property type="component" value="Chromosome 1"/>
</dbReference>
<reference evidence="2" key="1">
    <citation type="journal article" date="2013" name="Nature">
        <title>Draft genome of the wheat A-genome progenitor Triticum urartu.</title>
        <authorList>
            <person name="Ling H.Q."/>
            <person name="Zhao S."/>
            <person name="Liu D."/>
            <person name="Wang J."/>
            <person name="Sun H."/>
            <person name="Zhang C."/>
            <person name="Fan H."/>
            <person name="Li D."/>
            <person name="Dong L."/>
            <person name="Tao Y."/>
            <person name="Gao C."/>
            <person name="Wu H."/>
            <person name="Li Y."/>
            <person name="Cui Y."/>
            <person name="Guo X."/>
            <person name="Zheng S."/>
            <person name="Wang B."/>
            <person name="Yu K."/>
            <person name="Liang Q."/>
            <person name="Yang W."/>
            <person name="Lou X."/>
            <person name="Chen J."/>
            <person name="Feng M."/>
            <person name="Jian J."/>
            <person name="Zhang X."/>
            <person name="Luo G."/>
            <person name="Jiang Y."/>
            <person name="Liu J."/>
            <person name="Wang Z."/>
            <person name="Sha Y."/>
            <person name="Zhang B."/>
            <person name="Wu H."/>
            <person name="Tang D."/>
            <person name="Shen Q."/>
            <person name="Xue P."/>
            <person name="Zou S."/>
            <person name="Wang X."/>
            <person name="Liu X."/>
            <person name="Wang F."/>
            <person name="Yang Y."/>
            <person name="An X."/>
            <person name="Dong Z."/>
            <person name="Zhang K."/>
            <person name="Zhang X."/>
            <person name="Luo M.C."/>
            <person name="Dvorak J."/>
            <person name="Tong Y."/>
            <person name="Wang J."/>
            <person name="Yang H."/>
            <person name="Li Z."/>
            <person name="Wang D."/>
            <person name="Zhang A."/>
            <person name="Wang J."/>
        </authorList>
    </citation>
    <scope>NUCLEOTIDE SEQUENCE</scope>
    <source>
        <strain evidence="2">cv. G1812</strain>
    </source>
</reference>
<keyword evidence="2" id="KW-1185">Reference proteome</keyword>
<name>A0A8R7K1W6_TRIUA</name>
<dbReference type="Gramene" id="TuG1812G0100003492.01.T02">
    <property type="protein sequence ID" value="TuG1812G0100003492.01.T02"/>
    <property type="gene ID" value="TuG1812G0100003492.01"/>
</dbReference>
<proteinExistence type="predicted"/>
<reference evidence="1" key="3">
    <citation type="submission" date="2022-06" db="UniProtKB">
        <authorList>
            <consortium name="EnsemblPlants"/>
        </authorList>
    </citation>
    <scope>IDENTIFICATION</scope>
</reference>
<evidence type="ECO:0000313" key="1">
    <source>
        <dbReference type="EnsemblPlants" id="TuG1812G0100003492.01.T02"/>
    </source>
</evidence>
<dbReference type="EnsemblPlants" id="TuG1812G0100003492.01.T02">
    <property type="protein sequence ID" value="TuG1812G0100003492.01.T02"/>
    <property type="gene ID" value="TuG1812G0100003492.01"/>
</dbReference>
<reference evidence="1" key="2">
    <citation type="submission" date="2018-03" db="EMBL/GenBank/DDBJ databases">
        <title>The Triticum urartu genome reveals the dynamic nature of wheat genome evolution.</title>
        <authorList>
            <person name="Ling H."/>
            <person name="Ma B."/>
            <person name="Shi X."/>
            <person name="Liu H."/>
            <person name="Dong L."/>
            <person name="Sun H."/>
            <person name="Cao Y."/>
            <person name="Gao Q."/>
            <person name="Zheng S."/>
            <person name="Li Y."/>
            <person name="Yu Y."/>
            <person name="Du H."/>
            <person name="Qi M."/>
            <person name="Li Y."/>
            <person name="Yu H."/>
            <person name="Cui Y."/>
            <person name="Wang N."/>
            <person name="Chen C."/>
            <person name="Wu H."/>
            <person name="Zhao Y."/>
            <person name="Zhang J."/>
            <person name="Li Y."/>
            <person name="Zhou W."/>
            <person name="Zhang B."/>
            <person name="Hu W."/>
            <person name="Eijk M."/>
            <person name="Tang J."/>
            <person name="Witsenboer H."/>
            <person name="Zhao S."/>
            <person name="Li Z."/>
            <person name="Zhang A."/>
            <person name="Wang D."/>
            <person name="Liang C."/>
        </authorList>
    </citation>
    <scope>NUCLEOTIDE SEQUENCE [LARGE SCALE GENOMIC DNA]</scope>
    <source>
        <strain evidence="1">cv. G1812</strain>
    </source>
</reference>
<protein>
    <submittedName>
        <fullName evidence="1">Uncharacterized protein</fullName>
    </submittedName>
</protein>
<accession>A0A8R7K1W6</accession>